<dbReference type="OrthoDB" id="2868949at2"/>
<keyword evidence="2" id="KW-1185">Reference proteome</keyword>
<reference evidence="1 2" key="1">
    <citation type="submission" date="2019-11" db="EMBL/GenBank/DDBJ databases">
        <title>Bacillus lacus genome.</title>
        <authorList>
            <person name="Allen C.J."/>
            <person name="Newman J.D."/>
        </authorList>
    </citation>
    <scope>NUCLEOTIDE SEQUENCE [LARGE SCALE GENOMIC DNA]</scope>
    <source>
        <strain evidence="1 2">KCTC 33946</strain>
    </source>
</reference>
<name>A0A7X2J079_9BACI</name>
<proteinExistence type="predicted"/>
<dbReference type="Proteomes" id="UP000448867">
    <property type="component" value="Unassembled WGS sequence"/>
</dbReference>
<evidence type="ECO:0000313" key="1">
    <source>
        <dbReference type="EMBL" id="MRX73036.1"/>
    </source>
</evidence>
<protein>
    <submittedName>
        <fullName evidence="1">Uncharacterized protein</fullName>
    </submittedName>
</protein>
<accession>A0A7X2J079</accession>
<comment type="caution">
    <text evidence="1">The sequence shown here is derived from an EMBL/GenBank/DDBJ whole genome shotgun (WGS) entry which is preliminary data.</text>
</comment>
<gene>
    <name evidence="1" type="ORF">GJU40_12885</name>
</gene>
<organism evidence="1 2">
    <name type="scientific">Metabacillus lacus</name>
    <dbReference type="NCBI Taxonomy" id="1983721"/>
    <lineage>
        <taxon>Bacteria</taxon>
        <taxon>Bacillati</taxon>
        <taxon>Bacillota</taxon>
        <taxon>Bacilli</taxon>
        <taxon>Bacillales</taxon>
        <taxon>Bacillaceae</taxon>
        <taxon>Metabacillus</taxon>
    </lineage>
</organism>
<dbReference type="AlphaFoldDB" id="A0A7X2J079"/>
<evidence type="ECO:0000313" key="2">
    <source>
        <dbReference type="Proteomes" id="UP000448867"/>
    </source>
</evidence>
<sequence length="151" mass="17291">MDLKWYLFEHSYLTGIIIDPISCSLTLHIDAKITYEHPKANRDSGEESFENITIFFEGVQYIRMINSLNLLTNPNEDLGSIEQLQLKSTNSISHGLSIIESKNRRIMSLDLSEGNIITMISTSKKLSFLNFVSELITFEIGYEKYAIFLSE</sequence>
<dbReference type="EMBL" id="WKKI01000025">
    <property type="protein sequence ID" value="MRX73036.1"/>
    <property type="molecule type" value="Genomic_DNA"/>
</dbReference>
<dbReference type="RefSeq" id="WP_154308296.1">
    <property type="nucleotide sequence ID" value="NZ_WKKI01000025.1"/>
</dbReference>